<feature type="region of interest" description="Disordered" evidence="1">
    <location>
        <begin position="39"/>
        <end position="71"/>
    </location>
</feature>
<feature type="compositionally biased region" description="Acidic residues" evidence="1">
    <location>
        <begin position="87"/>
        <end position="98"/>
    </location>
</feature>
<keyword evidence="3" id="KW-1185">Reference proteome</keyword>
<dbReference type="GO" id="GO:0036064">
    <property type="term" value="C:ciliary basal body"/>
    <property type="evidence" value="ECO:0007669"/>
    <property type="project" value="TreeGrafter"/>
</dbReference>
<reference evidence="2 3" key="1">
    <citation type="submission" date="2018-03" db="EMBL/GenBank/DDBJ databases">
        <title>Draft genome sequence of Rohu Carp (Labeo rohita).</title>
        <authorList>
            <person name="Das P."/>
            <person name="Kushwaha B."/>
            <person name="Joshi C.G."/>
            <person name="Kumar D."/>
            <person name="Nagpure N.S."/>
            <person name="Sahoo L."/>
            <person name="Das S.P."/>
            <person name="Bit A."/>
            <person name="Patnaik S."/>
            <person name="Meher P.K."/>
            <person name="Jayasankar P."/>
            <person name="Koringa P.G."/>
            <person name="Patel N.V."/>
            <person name="Hinsu A.T."/>
            <person name="Kumar R."/>
            <person name="Pandey M."/>
            <person name="Agarwal S."/>
            <person name="Srivastava S."/>
            <person name="Singh M."/>
            <person name="Iquebal M.A."/>
            <person name="Jaiswal S."/>
            <person name="Angadi U.B."/>
            <person name="Kumar N."/>
            <person name="Raza M."/>
            <person name="Shah T.M."/>
            <person name="Rai A."/>
            <person name="Jena J.K."/>
        </authorList>
    </citation>
    <scope>NUCLEOTIDE SEQUENCE [LARGE SCALE GENOMIC DNA]</scope>
    <source>
        <strain evidence="2">DASCIFA01</strain>
        <tissue evidence="2">Testis</tissue>
    </source>
</reference>
<evidence type="ECO:0000256" key="1">
    <source>
        <dbReference type="SAM" id="MobiDB-lite"/>
    </source>
</evidence>
<accession>A0A498NXD3</accession>
<dbReference type="Proteomes" id="UP000290572">
    <property type="component" value="Unassembled WGS sequence"/>
</dbReference>
<dbReference type="InterPro" id="IPR033561">
    <property type="entry name" value="FBF1"/>
</dbReference>
<dbReference type="GO" id="GO:0097539">
    <property type="term" value="C:ciliary transition fiber"/>
    <property type="evidence" value="ECO:0007669"/>
    <property type="project" value="InterPro"/>
</dbReference>
<gene>
    <name evidence="2" type="ORF">ROHU_002548</name>
</gene>
<organism evidence="2 3">
    <name type="scientific">Labeo rohita</name>
    <name type="common">Indian major carp</name>
    <name type="synonym">Cyprinus rohita</name>
    <dbReference type="NCBI Taxonomy" id="84645"/>
    <lineage>
        <taxon>Eukaryota</taxon>
        <taxon>Metazoa</taxon>
        <taxon>Chordata</taxon>
        <taxon>Craniata</taxon>
        <taxon>Vertebrata</taxon>
        <taxon>Euteleostomi</taxon>
        <taxon>Actinopterygii</taxon>
        <taxon>Neopterygii</taxon>
        <taxon>Teleostei</taxon>
        <taxon>Ostariophysi</taxon>
        <taxon>Cypriniformes</taxon>
        <taxon>Cyprinidae</taxon>
        <taxon>Labeoninae</taxon>
        <taxon>Labeonini</taxon>
        <taxon>Labeo</taxon>
    </lineage>
</organism>
<evidence type="ECO:0000313" key="2">
    <source>
        <dbReference type="EMBL" id="RXN36890.1"/>
    </source>
</evidence>
<dbReference type="GO" id="GO:0090162">
    <property type="term" value="P:establishment of epithelial cell polarity"/>
    <property type="evidence" value="ECO:0007669"/>
    <property type="project" value="InterPro"/>
</dbReference>
<feature type="region of interest" description="Disordered" evidence="1">
    <location>
        <begin position="85"/>
        <end position="291"/>
    </location>
</feature>
<feature type="compositionally biased region" description="Polar residues" evidence="1">
    <location>
        <begin position="59"/>
        <end position="68"/>
    </location>
</feature>
<dbReference type="PANTHER" id="PTHR33689:SF1">
    <property type="entry name" value="FAS-BINDING FACTOR 1"/>
    <property type="match status" value="1"/>
</dbReference>
<dbReference type="AlphaFoldDB" id="A0A498NXD3"/>
<sequence length="291" mass="31357">MHDRLLIVSSSSLADFKTKEGSQNSIFLSGSIDDVLGDLLGDDDDEGPVKVRSPAAVSSRPTAALTSRSGKRSLLDDDFFSKLAEEAEKDDEGSDVSEADPAALLDSIKNMDDMDADLFGSKKKPSSAPVQRKETSKAGDKSKITEEMAPEEKKPSSAPASTARTYKKFNFLDDEGGGLEPPPPPDEGARKETPSLKTASADPPAAPSSPKTISKPVKRDEDEEDDWLAGALSRKKTQPVSQSEERETKQEVSSSLGEEVDVFVSSKSNVPSATRRRQDEPPVLNTEPRYS</sequence>
<dbReference type="STRING" id="84645.A0A498NXD3"/>
<dbReference type="EMBL" id="QBIY01006812">
    <property type="protein sequence ID" value="RXN36890.1"/>
    <property type="molecule type" value="Genomic_DNA"/>
</dbReference>
<comment type="caution">
    <text evidence="2">The sequence shown here is derived from an EMBL/GenBank/DDBJ whole genome shotgun (WGS) entry which is preliminary data.</text>
</comment>
<protein>
    <submittedName>
        <fullName evidence="2">Fas-binding factor 1</fullName>
    </submittedName>
</protein>
<dbReference type="GO" id="GO:0060271">
    <property type="term" value="P:cilium assembly"/>
    <property type="evidence" value="ECO:0007669"/>
    <property type="project" value="InterPro"/>
</dbReference>
<dbReference type="GO" id="GO:0005814">
    <property type="term" value="C:centriole"/>
    <property type="evidence" value="ECO:0007669"/>
    <property type="project" value="TreeGrafter"/>
</dbReference>
<name>A0A498NXD3_LABRO</name>
<proteinExistence type="predicted"/>
<evidence type="ECO:0000313" key="3">
    <source>
        <dbReference type="Proteomes" id="UP000290572"/>
    </source>
</evidence>
<feature type="compositionally biased region" description="Basic and acidic residues" evidence="1">
    <location>
        <begin position="131"/>
        <end position="155"/>
    </location>
</feature>
<dbReference type="PANTHER" id="PTHR33689">
    <property type="entry name" value="FAS-BINDING FACTOR 1"/>
    <property type="match status" value="1"/>
</dbReference>